<dbReference type="SUPFAM" id="SSF53335">
    <property type="entry name" value="S-adenosyl-L-methionine-dependent methyltransferases"/>
    <property type="match status" value="1"/>
</dbReference>
<keyword evidence="1" id="KW-0489">Methyltransferase</keyword>
<dbReference type="AlphaFoldDB" id="A0A2A9FF13"/>
<gene>
    <name evidence="1" type="ORF">ATK36_4478</name>
</gene>
<proteinExistence type="predicted"/>
<dbReference type="Pfam" id="PF04672">
    <property type="entry name" value="Methyltransf_19"/>
    <property type="match status" value="1"/>
</dbReference>
<dbReference type="EMBL" id="PDJK01000002">
    <property type="protein sequence ID" value="PFG49331.1"/>
    <property type="molecule type" value="Genomic_DNA"/>
</dbReference>
<keyword evidence="2" id="KW-1185">Reference proteome</keyword>
<evidence type="ECO:0000313" key="2">
    <source>
        <dbReference type="Proteomes" id="UP000243542"/>
    </source>
</evidence>
<reference evidence="1 2" key="1">
    <citation type="submission" date="2017-10" db="EMBL/GenBank/DDBJ databases">
        <title>Sequencing the genomes of 1000 actinobacteria strains.</title>
        <authorList>
            <person name="Klenk H.-P."/>
        </authorList>
    </citation>
    <scope>NUCLEOTIDE SEQUENCE [LARGE SCALE GENOMIC DNA]</scope>
    <source>
        <strain evidence="1 2">DSM 46092</strain>
    </source>
</reference>
<dbReference type="RefSeq" id="WP_098513257.1">
    <property type="nucleotide sequence ID" value="NZ_JBIAKZ010000021.1"/>
</dbReference>
<evidence type="ECO:0000313" key="1">
    <source>
        <dbReference type="EMBL" id="PFG49331.1"/>
    </source>
</evidence>
<dbReference type="Gene3D" id="3.40.50.150">
    <property type="entry name" value="Vaccinia Virus protein VP39"/>
    <property type="match status" value="1"/>
</dbReference>
<dbReference type="InterPro" id="IPR029063">
    <property type="entry name" value="SAM-dependent_MTases_sf"/>
</dbReference>
<sequence>MSFNVDPNTPVGVDPSRASVARIYDYALGGSTNYEIDRKTFSQLNEAMPGLWDAATENRAYLIRVCRFLATHAGITQYLDCGSGLPTSENVHQVVQRLQPDSKVVYVDNDPVVAAHGRALLQDNDRTRFVAGDIFDQASVLENEVVQTHLNWTKPIALLFFLALHHYQGDRHRPAEIMRDYVDALPSGSYVAISHFYDAGPEGDPEALRALQEAVANGAMNGVTARTREEILEMVDGLDLIEPGFVEVRNWWSDGPQLTAPSNAQRIIAGLVAHKP</sequence>
<accession>A0A2A9FF13</accession>
<dbReference type="Proteomes" id="UP000243542">
    <property type="component" value="Unassembled WGS sequence"/>
</dbReference>
<protein>
    <submittedName>
        <fullName evidence="1">S-adenosyl methyltransferase</fullName>
    </submittedName>
</protein>
<organism evidence="1 2">
    <name type="scientific">Amycolatopsis sulphurea</name>
    <dbReference type="NCBI Taxonomy" id="76022"/>
    <lineage>
        <taxon>Bacteria</taxon>
        <taxon>Bacillati</taxon>
        <taxon>Actinomycetota</taxon>
        <taxon>Actinomycetes</taxon>
        <taxon>Pseudonocardiales</taxon>
        <taxon>Pseudonocardiaceae</taxon>
        <taxon>Amycolatopsis</taxon>
    </lineage>
</organism>
<name>A0A2A9FF13_9PSEU</name>
<keyword evidence="1" id="KW-0808">Transferase</keyword>
<dbReference type="InterPro" id="IPR006764">
    <property type="entry name" value="SAM_dep_MeTrfase_SAV2177_type"/>
</dbReference>
<dbReference type="PIRSF" id="PIRSF017393">
    <property type="entry name" value="MTase_SAV2177"/>
    <property type="match status" value="1"/>
</dbReference>
<dbReference type="GO" id="GO:0008168">
    <property type="term" value="F:methyltransferase activity"/>
    <property type="evidence" value="ECO:0007669"/>
    <property type="project" value="UniProtKB-KW"/>
</dbReference>
<dbReference type="GO" id="GO:0032259">
    <property type="term" value="P:methylation"/>
    <property type="evidence" value="ECO:0007669"/>
    <property type="project" value="UniProtKB-KW"/>
</dbReference>
<comment type="caution">
    <text evidence="1">The sequence shown here is derived from an EMBL/GenBank/DDBJ whole genome shotgun (WGS) entry which is preliminary data.</text>
</comment>